<dbReference type="InterPro" id="IPR008906">
    <property type="entry name" value="HATC_C_dom"/>
</dbReference>
<protein>
    <recommendedName>
        <fullName evidence="1">HAT C-terminal dimerisation domain-containing protein</fullName>
    </recommendedName>
</protein>
<evidence type="ECO:0000313" key="3">
    <source>
        <dbReference type="Proteomes" id="UP000276133"/>
    </source>
</evidence>
<dbReference type="Proteomes" id="UP000276133">
    <property type="component" value="Unassembled WGS sequence"/>
</dbReference>
<proteinExistence type="predicted"/>
<evidence type="ECO:0000313" key="2">
    <source>
        <dbReference type="EMBL" id="RNA17569.1"/>
    </source>
</evidence>
<accession>A0A3M7R268</accession>
<dbReference type="InterPro" id="IPR012337">
    <property type="entry name" value="RNaseH-like_sf"/>
</dbReference>
<comment type="caution">
    <text evidence="2">The sequence shown here is derived from an EMBL/GenBank/DDBJ whole genome shotgun (WGS) entry which is preliminary data.</text>
</comment>
<feature type="domain" description="HAT C-terminal dimerisation" evidence="1">
    <location>
        <begin position="56"/>
        <end position="123"/>
    </location>
</feature>
<dbReference type="Pfam" id="PF05699">
    <property type="entry name" value="Dimer_Tnp_hAT"/>
    <property type="match status" value="1"/>
</dbReference>
<dbReference type="SUPFAM" id="SSF53098">
    <property type="entry name" value="Ribonuclease H-like"/>
    <property type="match status" value="1"/>
</dbReference>
<dbReference type="GO" id="GO:0046983">
    <property type="term" value="F:protein dimerization activity"/>
    <property type="evidence" value="ECO:0007669"/>
    <property type="project" value="InterPro"/>
</dbReference>
<dbReference type="AlphaFoldDB" id="A0A3M7R268"/>
<name>A0A3M7R268_BRAPC</name>
<dbReference type="EMBL" id="REGN01004429">
    <property type="protein sequence ID" value="RNA17569.1"/>
    <property type="molecule type" value="Genomic_DNA"/>
</dbReference>
<keyword evidence="3" id="KW-1185">Reference proteome</keyword>
<reference evidence="2 3" key="1">
    <citation type="journal article" date="2018" name="Sci. Rep.">
        <title>Genomic signatures of local adaptation to the degree of environmental predictability in rotifers.</title>
        <authorList>
            <person name="Franch-Gras L."/>
            <person name="Hahn C."/>
            <person name="Garcia-Roger E.M."/>
            <person name="Carmona M.J."/>
            <person name="Serra M."/>
            <person name="Gomez A."/>
        </authorList>
    </citation>
    <scope>NUCLEOTIDE SEQUENCE [LARGE SCALE GENOMIC DNA]</scope>
    <source>
        <strain evidence="2">HYR1</strain>
    </source>
</reference>
<organism evidence="2 3">
    <name type="scientific">Brachionus plicatilis</name>
    <name type="common">Marine rotifer</name>
    <name type="synonym">Brachionus muelleri</name>
    <dbReference type="NCBI Taxonomy" id="10195"/>
    <lineage>
        <taxon>Eukaryota</taxon>
        <taxon>Metazoa</taxon>
        <taxon>Spiralia</taxon>
        <taxon>Gnathifera</taxon>
        <taxon>Rotifera</taxon>
        <taxon>Eurotatoria</taxon>
        <taxon>Monogononta</taxon>
        <taxon>Pseudotrocha</taxon>
        <taxon>Ploima</taxon>
        <taxon>Brachionidae</taxon>
        <taxon>Brachionus</taxon>
    </lineage>
</organism>
<sequence length="158" mass="18650">MTYFWLNGQLDINVNSVPEQEISLPKSCLKARLKKHKIPFNMYNGIGSKWPVYINLISEFENVDSKRFSLEKWWIQNKTRLPKMFEYSSLILHIPSSTADQERALSKYKIILSDNRQNMSDKTIYIENFLYQNIKSHGLQEPLDQSENFDNDILPLEC</sequence>
<gene>
    <name evidence="2" type="ORF">BpHYR1_014395</name>
</gene>
<evidence type="ECO:0000259" key="1">
    <source>
        <dbReference type="Pfam" id="PF05699"/>
    </source>
</evidence>
<dbReference type="OrthoDB" id="1607513at2759"/>